<dbReference type="Gene3D" id="3.90.79.10">
    <property type="entry name" value="Nucleoside Triphosphate Pyrophosphohydrolase"/>
    <property type="match status" value="1"/>
</dbReference>
<dbReference type="InterPro" id="IPR020084">
    <property type="entry name" value="NUDIX_hydrolase_CS"/>
</dbReference>
<reference evidence="6 7" key="1">
    <citation type="submission" date="2017-07" db="EMBL/GenBank/DDBJ databases">
        <title>Lactobacillus curvatus MRS6 whole genome.</title>
        <authorList>
            <person name="Jans C."/>
            <person name="Lagler S."/>
            <person name="Lacroix C."/>
            <person name="Meile L."/>
            <person name="Stevens M.J.A."/>
        </authorList>
    </citation>
    <scope>NUCLEOTIDE SEQUENCE [LARGE SCALE GENOMIC DNA]</scope>
    <source>
        <strain evidence="6 7">MRS6</strain>
    </source>
</reference>
<dbReference type="GO" id="GO:0046872">
    <property type="term" value="F:metal ion binding"/>
    <property type="evidence" value="ECO:0007669"/>
    <property type="project" value="UniProtKB-KW"/>
</dbReference>
<sequence>MTKRRYNLAVIRYRGTLLLLNRIKPPFAGLWNGIGGKTEPDETPISGMQRELFEETGLQTNQYTLQNAGWIDWHIDGEPIAPIDIFLVDILPTVQLPLYPVGMREGVLQLFEPEWAQAADNQGIVADLQAILPTVLSGQLNRYDTDFHADQMIFFEAIPITEPREGEEAL</sequence>
<gene>
    <name evidence="6" type="ORF">CG419_01865</name>
</gene>
<dbReference type="EMBL" id="CP022474">
    <property type="protein sequence ID" value="ASN59442.1"/>
    <property type="molecule type" value="Genomic_DNA"/>
</dbReference>
<dbReference type="InterPro" id="IPR000086">
    <property type="entry name" value="NUDIX_hydrolase_dom"/>
</dbReference>
<dbReference type="PANTHER" id="PTHR43758:SF2">
    <property type="entry name" value="OXIDIZED PURINE NUCLEOSIDE TRIPHOSPHATE HYDROLASE"/>
    <property type="match status" value="1"/>
</dbReference>
<evidence type="ECO:0000256" key="2">
    <source>
        <dbReference type="ARBA" id="ARBA00005582"/>
    </source>
</evidence>
<keyword evidence="5" id="KW-0460">Magnesium</keyword>
<dbReference type="Pfam" id="PF00293">
    <property type="entry name" value="NUDIX"/>
    <property type="match status" value="1"/>
</dbReference>
<dbReference type="AlphaFoldDB" id="A0A1B2A573"/>
<evidence type="ECO:0000256" key="5">
    <source>
        <dbReference type="ARBA" id="ARBA00022842"/>
    </source>
</evidence>
<evidence type="ECO:0000313" key="6">
    <source>
        <dbReference type="EMBL" id="ASN59442.1"/>
    </source>
</evidence>
<proteinExistence type="inferred from homology"/>
<dbReference type="OrthoDB" id="9804563at2"/>
<keyword evidence="4" id="KW-0378">Hydrolase</keyword>
<evidence type="ECO:0000256" key="3">
    <source>
        <dbReference type="ARBA" id="ARBA00022723"/>
    </source>
</evidence>
<dbReference type="Proteomes" id="UP000199749">
    <property type="component" value="Chromosome"/>
</dbReference>
<dbReference type="GO" id="GO:0005737">
    <property type="term" value="C:cytoplasm"/>
    <property type="evidence" value="ECO:0007669"/>
    <property type="project" value="TreeGrafter"/>
</dbReference>
<organism evidence="6 7">
    <name type="scientific">Latilactobacillus curvatus</name>
    <name type="common">Lactobacillus curvatus</name>
    <dbReference type="NCBI Taxonomy" id="28038"/>
    <lineage>
        <taxon>Bacteria</taxon>
        <taxon>Bacillati</taxon>
        <taxon>Bacillota</taxon>
        <taxon>Bacilli</taxon>
        <taxon>Lactobacillales</taxon>
        <taxon>Lactobacillaceae</taxon>
        <taxon>Latilactobacillus</taxon>
    </lineage>
</organism>
<dbReference type="PANTHER" id="PTHR43758">
    <property type="entry name" value="7,8-DIHYDRO-8-OXOGUANINE TRIPHOSPHATASE"/>
    <property type="match status" value="1"/>
</dbReference>
<comment type="similarity">
    <text evidence="2">Belongs to the Nudix hydrolase family.</text>
</comment>
<evidence type="ECO:0000256" key="1">
    <source>
        <dbReference type="ARBA" id="ARBA00001946"/>
    </source>
</evidence>
<evidence type="ECO:0000313" key="7">
    <source>
        <dbReference type="Proteomes" id="UP000199749"/>
    </source>
</evidence>
<accession>A0A1B2A573</accession>
<dbReference type="RefSeq" id="WP_065825322.1">
    <property type="nucleotide sequence ID" value="NZ_CBCPHQ010000007.1"/>
</dbReference>
<protein>
    <submittedName>
        <fullName evidence="6">NUDIX domain-containing protein</fullName>
    </submittedName>
</protein>
<comment type="cofactor">
    <cofactor evidence="1">
        <name>Mg(2+)</name>
        <dbReference type="ChEBI" id="CHEBI:18420"/>
    </cofactor>
</comment>
<dbReference type="InterPro" id="IPR015797">
    <property type="entry name" value="NUDIX_hydrolase-like_dom_sf"/>
</dbReference>
<keyword evidence="3" id="KW-0479">Metal-binding</keyword>
<dbReference type="PROSITE" id="PS00893">
    <property type="entry name" value="NUDIX_BOX"/>
    <property type="match status" value="1"/>
</dbReference>
<dbReference type="GO" id="GO:0016818">
    <property type="term" value="F:hydrolase activity, acting on acid anhydrides, in phosphorus-containing anhydrides"/>
    <property type="evidence" value="ECO:0007669"/>
    <property type="project" value="TreeGrafter"/>
</dbReference>
<dbReference type="SUPFAM" id="SSF55811">
    <property type="entry name" value="Nudix"/>
    <property type="match status" value="1"/>
</dbReference>
<dbReference type="PROSITE" id="PS51462">
    <property type="entry name" value="NUDIX"/>
    <property type="match status" value="1"/>
</dbReference>
<evidence type="ECO:0000256" key="4">
    <source>
        <dbReference type="ARBA" id="ARBA00022801"/>
    </source>
</evidence>
<name>A0A1B2A573_LATCU</name>